<keyword evidence="1" id="KW-0233">DNA recombination</keyword>
<dbReference type="Proteomes" id="UP000501568">
    <property type="component" value="Chromosome"/>
</dbReference>
<name>A0A6G6Y4W9_9SPHN</name>
<accession>A0A6G6Y4W9</accession>
<sequence>MPAGLHIVRKLRNGKPAIWYVYAWRGGPCIHRQEGGQRPAVTATLTDKAAEARRELRTADDGTLATLIAAFKAPTTPEWNRLAPSTRATWTTWLDRIREEFGDTPLRIVADRRFRGDVLDWRDRWINQPRSADMAIQTFSRLLSFGVDRARITTNVLTGIDQLYEFDRSDVIWEPRHFDMLRPHASVEVMEGVELAAATGLRRGDLVRLPWTAIGEHAIIWRTSKSRGRNLVTIPLLPETRKLLDRIRTRHAAAMARQRPNRRKPLPETVLSNSRWQPWQPGGFGSRFNDAKRDSGLDLHLHDVRGTFATRCMIAGLTDQEIADILGWSVKEVAAIRVKYVDQARVVVAIGERIARASV</sequence>
<keyword evidence="4" id="KW-1185">Reference proteome</keyword>
<feature type="domain" description="Tyr recombinase" evidence="2">
    <location>
        <begin position="164"/>
        <end position="356"/>
    </location>
</feature>
<dbReference type="Pfam" id="PF00589">
    <property type="entry name" value="Phage_integrase"/>
    <property type="match status" value="1"/>
</dbReference>
<evidence type="ECO:0000259" key="2">
    <source>
        <dbReference type="PROSITE" id="PS51898"/>
    </source>
</evidence>
<dbReference type="EMBL" id="CP049109">
    <property type="protein sequence ID" value="QIG79950.1"/>
    <property type="molecule type" value="Genomic_DNA"/>
</dbReference>
<protein>
    <submittedName>
        <fullName evidence="3">Tyrosine-type recombinase/integrase</fullName>
    </submittedName>
</protein>
<dbReference type="InterPro" id="IPR013762">
    <property type="entry name" value="Integrase-like_cat_sf"/>
</dbReference>
<dbReference type="SUPFAM" id="SSF56349">
    <property type="entry name" value="DNA breaking-rejoining enzymes"/>
    <property type="match status" value="1"/>
</dbReference>
<organism evidence="3 4">
    <name type="scientific">Stakelama tenebrarum</name>
    <dbReference type="NCBI Taxonomy" id="2711215"/>
    <lineage>
        <taxon>Bacteria</taxon>
        <taxon>Pseudomonadati</taxon>
        <taxon>Pseudomonadota</taxon>
        <taxon>Alphaproteobacteria</taxon>
        <taxon>Sphingomonadales</taxon>
        <taxon>Sphingomonadaceae</taxon>
        <taxon>Stakelama</taxon>
    </lineage>
</organism>
<dbReference type="GO" id="GO:0003677">
    <property type="term" value="F:DNA binding"/>
    <property type="evidence" value="ECO:0007669"/>
    <property type="project" value="InterPro"/>
</dbReference>
<dbReference type="InterPro" id="IPR011010">
    <property type="entry name" value="DNA_brk_join_enz"/>
</dbReference>
<dbReference type="PROSITE" id="PS51898">
    <property type="entry name" value="TYR_RECOMBINASE"/>
    <property type="match status" value="1"/>
</dbReference>
<evidence type="ECO:0000313" key="3">
    <source>
        <dbReference type="EMBL" id="QIG79950.1"/>
    </source>
</evidence>
<dbReference type="RefSeq" id="WP_165326953.1">
    <property type="nucleotide sequence ID" value="NZ_CP049109.1"/>
</dbReference>
<dbReference type="GO" id="GO:0015074">
    <property type="term" value="P:DNA integration"/>
    <property type="evidence" value="ECO:0007669"/>
    <property type="project" value="InterPro"/>
</dbReference>
<evidence type="ECO:0000256" key="1">
    <source>
        <dbReference type="ARBA" id="ARBA00023172"/>
    </source>
</evidence>
<dbReference type="AlphaFoldDB" id="A0A6G6Y4W9"/>
<dbReference type="InterPro" id="IPR002104">
    <property type="entry name" value="Integrase_catalytic"/>
</dbReference>
<evidence type="ECO:0000313" key="4">
    <source>
        <dbReference type="Proteomes" id="UP000501568"/>
    </source>
</evidence>
<reference evidence="3 4" key="1">
    <citation type="submission" date="2020-02" db="EMBL/GenBank/DDBJ databases">
        <authorList>
            <person name="Zheng R.K."/>
            <person name="Sun C.M."/>
        </authorList>
    </citation>
    <scope>NUCLEOTIDE SEQUENCE [LARGE SCALE GENOMIC DNA]</scope>
    <source>
        <strain evidence="4">zrk23</strain>
    </source>
</reference>
<dbReference type="Gene3D" id="1.10.443.10">
    <property type="entry name" value="Intergrase catalytic core"/>
    <property type="match status" value="1"/>
</dbReference>
<dbReference type="GO" id="GO:0006310">
    <property type="term" value="P:DNA recombination"/>
    <property type="evidence" value="ECO:0007669"/>
    <property type="project" value="UniProtKB-KW"/>
</dbReference>
<gene>
    <name evidence="3" type="ORF">G5C33_09295</name>
</gene>
<proteinExistence type="predicted"/>
<dbReference type="KEGG" id="spzr:G5C33_09295"/>